<organism evidence="1 2">
    <name type="scientific">Scortum barcoo</name>
    <name type="common">barcoo grunter</name>
    <dbReference type="NCBI Taxonomy" id="214431"/>
    <lineage>
        <taxon>Eukaryota</taxon>
        <taxon>Metazoa</taxon>
        <taxon>Chordata</taxon>
        <taxon>Craniata</taxon>
        <taxon>Vertebrata</taxon>
        <taxon>Euteleostomi</taxon>
        <taxon>Actinopterygii</taxon>
        <taxon>Neopterygii</taxon>
        <taxon>Teleostei</taxon>
        <taxon>Neoteleostei</taxon>
        <taxon>Acanthomorphata</taxon>
        <taxon>Eupercaria</taxon>
        <taxon>Centrarchiformes</taxon>
        <taxon>Terapontoidei</taxon>
        <taxon>Terapontidae</taxon>
        <taxon>Scortum</taxon>
    </lineage>
</organism>
<name>A0ACB8WIF2_9TELE</name>
<reference evidence="1" key="1">
    <citation type="submission" date="2022-04" db="EMBL/GenBank/DDBJ databases">
        <title>Jade perch genome.</title>
        <authorList>
            <person name="Chao B."/>
        </authorList>
    </citation>
    <scope>NUCLEOTIDE SEQUENCE</scope>
    <source>
        <strain evidence="1">CB-2022</strain>
    </source>
</reference>
<sequence length="171" mass="19384">MRPGPRIKRMKMDGWMDGWMVSIRGLSERLTGPLLDPLQSAYRANRSVDDAVNTGVHYILQHLDSPLPYARILFVDFCLVFNTIIPDVLQSKFTQFTVPAPTCQWITNFLTDRRQQFRGPIYYTPTQLSSASSGKEPPPTSVILKDKMSAVETFRFLGSTVSNPLWEPCSV</sequence>
<evidence type="ECO:0000313" key="1">
    <source>
        <dbReference type="EMBL" id="KAI3366473.1"/>
    </source>
</evidence>
<dbReference type="EMBL" id="CM041540">
    <property type="protein sequence ID" value="KAI3366473.1"/>
    <property type="molecule type" value="Genomic_DNA"/>
</dbReference>
<accession>A0ACB8WIF2</accession>
<evidence type="ECO:0000313" key="2">
    <source>
        <dbReference type="Proteomes" id="UP000831701"/>
    </source>
</evidence>
<proteinExistence type="predicted"/>
<protein>
    <submittedName>
        <fullName evidence="1">Uncharacterized protein</fullName>
    </submittedName>
</protein>
<dbReference type="Proteomes" id="UP000831701">
    <property type="component" value="Chromosome 10"/>
</dbReference>
<gene>
    <name evidence="1" type="ORF">L3Q82_000610</name>
</gene>
<keyword evidence="2" id="KW-1185">Reference proteome</keyword>
<comment type="caution">
    <text evidence="1">The sequence shown here is derived from an EMBL/GenBank/DDBJ whole genome shotgun (WGS) entry which is preliminary data.</text>
</comment>